<accession>A0ABS1H1D1</accession>
<name>A0ABS1H1D1_9PSED</name>
<keyword evidence="3" id="KW-1185">Reference proteome</keyword>
<proteinExistence type="predicted"/>
<sequence length="271" mass="29931">MTASDKNLPGILVELIERARRYYSTPNALPSLRNANRSAKGRQQRSERREACLVLLAAIIANTDLVSLRCGIPTRQGFMSLTLDYLVEFTGLNFRRAERAMADLQRANLLTVSQPRQMKEDGSWRGLAAVKAVNRLLFTAFGLGRRLQHERERAIKRLAKKIKKVGGTMTSWARNALVIGGILNPKASSPKDNSEGTPKAAPDDPPAASLTSRAGLRDTRPEQPPAYDEAYQRARMELLVSLKMANPEKTAAEVNAEADRIIQAKASRLLA</sequence>
<organism evidence="2 3">
    <name type="scientific">Pseudomonas haemolytica</name>
    <dbReference type="NCBI Taxonomy" id="2600065"/>
    <lineage>
        <taxon>Bacteria</taxon>
        <taxon>Pseudomonadati</taxon>
        <taxon>Pseudomonadota</taxon>
        <taxon>Gammaproteobacteria</taxon>
        <taxon>Pseudomonadales</taxon>
        <taxon>Pseudomonadaceae</taxon>
        <taxon>Pseudomonas</taxon>
    </lineage>
</organism>
<dbReference type="RefSeq" id="WP_139273521.1">
    <property type="nucleotide sequence ID" value="NZ_JAENSR010000015.1"/>
</dbReference>
<evidence type="ECO:0000256" key="1">
    <source>
        <dbReference type="SAM" id="MobiDB-lite"/>
    </source>
</evidence>
<dbReference type="Proteomes" id="UP000620382">
    <property type="component" value="Unassembled WGS sequence"/>
</dbReference>
<evidence type="ECO:0000313" key="3">
    <source>
        <dbReference type="Proteomes" id="UP000620382"/>
    </source>
</evidence>
<dbReference type="EMBL" id="JAENSR010000015">
    <property type="protein sequence ID" value="MBK3463041.1"/>
    <property type="molecule type" value="Genomic_DNA"/>
</dbReference>
<dbReference type="GeneID" id="55537537"/>
<protein>
    <submittedName>
        <fullName evidence="2">Uncharacterized protein</fullName>
    </submittedName>
</protein>
<evidence type="ECO:0000313" key="2">
    <source>
        <dbReference type="EMBL" id="MBK3463041.1"/>
    </source>
</evidence>
<reference evidence="2 3" key="1">
    <citation type="submission" date="2021-01" db="EMBL/GenBank/DDBJ databases">
        <title>Antibiotic resistance and phylogeny of Pseudomonas spp. isolated over three decades from chicken meat in the Norwegian food chain.</title>
        <authorList>
            <person name="Moen B."/>
        </authorList>
    </citation>
    <scope>NUCLEOTIDE SEQUENCE [LARGE SCALE GENOMIC DNA]</scope>
    <source>
        <strain evidence="2 3">MF6766</strain>
    </source>
</reference>
<comment type="caution">
    <text evidence="2">The sequence shown here is derived from an EMBL/GenBank/DDBJ whole genome shotgun (WGS) entry which is preliminary data.</text>
</comment>
<gene>
    <name evidence="2" type="ORF">JJD71_28670</name>
</gene>
<feature type="region of interest" description="Disordered" evidence="1">
    <location>
        <begin position="187"/>
        <end position="226"/>
    </location>
</feature>